<evidence type="ECO:0000256" key="2">
    <source>
        <dbReference type="ARBA" id="ARBA00022898"/>
    </source>
</evidence>
<dbReference type="PANTHER" id="PTHR45688:SF13">
    <property type="entry name" value="ALANINE--GLYOXYLATE AMINOTRANSFERASE 2-LIKE"/>
    <property type="match status" value="1"/>
</dbReference>
<dbReference type="NCBIfam" id="NF004800">
    <property type="entry name" value="PRK06149.1"/>
    <property type="match status" value="1"/>
</dbReference>
<dbReference type="Gene3D" id="3.90.1150.10">
    <property type="entry name" value="Aspartate Aminotransferase, domain 1"/>
    <property type="match status" value="1"/>
</dbReference>
<dbReference type="RefSeq" id="WP_185987124.1">
    <property type="nucleotide sequence ID" value="NZ_BAAALZ010000001.1"/>
</dbReference>
<keyword evidence="4" id="KW-0032">Aminotransferase</keyword>
<dbReference type="GO" id="GO:0016301">
    <property type="term" value="F:kinase activity"/>
    <property type="evidence" value="ECO:0007669"/>
    <property type="project" value="UniProtKB-KW"/>
</dbReference>
<dbReference type="InterPro" id="IPR005814">
    <property type="entry name" value="Aminotrans_3"/>
</dbReference>
<protein>
    <submittedName>
        <fullName evidence="4">4-aminobutyrate aminotransferase-like enzyme/Ser/Thr protein kinase RdoA (MazF antagonist)</fullName>
    </submittedName>
</protein>
<dbReference type="Pfam" id="PF00202">
    <property type="entry name" value="Aminotran_3"/>
    <property type="match status" value="1"/>
</dbReference>
<dbReference type="SUPFAM" id="SSF53383">
    <property type="entry name" value="PLP-dependent transferases"/>
    <property type="match status" value="1"/>
</dbReference>
<dbReference type="InterPro" id="IPR049704">
    <property type="entry name" value="Aminotrans_3_PPA_site"/>
</dbReference>
<dbReference type="Proteomes" id="UP000586095">
    <property type="component" value="Unassembled WGS sequence"/>
</dbReference>
<evidence type="ECO:0000259" key="3">
    <source>
        <dbReference type="Pfam" id="PF01636"/>
    </source>
</evidence>
<dbReference type="InterPro" id="IPR002575">
    <property type="entry name" value="Aminoglycoside_PTrfase"/>
</dbReference>
<dbReference type="Gene3D" id="3.90.1200.10">
    <property type="match status" value="1"/>
</dbReference>
<dbReference type="PANTHER" id="PTHR45688">
    <property type="match status" value="1"/>
</dbReference>
<comment type="similarity">
    <text evidence="1">Belongs to the class-III pyridoxal-phosphate-dependent aminotransferase family.</text>
</comment>
<dbReference type="CDD" id="cd00610">
    <property type="entry name" value="OAT_like"/>
    <property type="match status" value="1"/>
</dbReference>
<evidence type="ECO:0000313" key="4">
    <source>
        <dbReference type="EMBL" id="NYD27101.1"/>
    </source>
</evidence>
<comment type="caution">
    <text evidence="4">The sequence shown here is derived from an EMBL/GenBank/DDBJ whole genome shotgun (WGS) entry which is preliminary data.</text>
</comment>
<sequence>MVQPSGGLVRPDVSEADATAIASDHYGVDVVARELGSNQDRNFVLEAADGSRTVLRVDHPVFAESAREAQHLALDAYRAAGVAVPAVLPGLDGDLVQRWSEFAVRRSEFVAGESLVDCGYLAPVVIREFGALAAASVNALGGLAHEGLERAHMWDMRVAHEETLGLAAAISDAELRERVLAAAAEAQAALDVVAGELAVQAIHGDLTDDNVVGVRGDDSRIHPGTVLDLGDLSYGWRIAELAVTLSSLLHHDAARPVRVLEAVGSFNETAPISQPEARAIWPLVVLRAALLVASGWRQLEIDGDNDYARERIAGEQAIFDAATRYPLTEMTEQVLAALGFIGSPDAEGGLRLQAAVAVAPPTSTGPKPPLRALLPDLAGEVVVLDPGVEADALDAGKWLAAEAEQDLVDDAFVTGAAAAVFPYGVYRLTRAAIDDIDGAATWPIGTEAWVAPGVATTVATPVAGTVVAATTRGLLIDTGDGWFLSIDGAVPAVTEGAAVGAGDAVAELAASDDPRAIAVMLCRADAVSGLAPAILNLDGPAPGRAQFVAPERVAAWRRLTQDPAPLLSLASLSQRDEAGDELARRAQIFASAQERYYESPMQIERGWRHHLVDTTGRTYVDMVNNVTGLGHGHPGVADAMSRQIRILNTNSRFLYRELAEYSERLLALLPQDSELDTVLLVNSGSEAVDLALRLAQAATGRKTVVALREAYHGWTMASDAVTTSAYDNPYALENRPDWVHVADVPNRFRGTYRGAAGDTTVGARYAADLGADLDSLAADGRDVAAFICESVLGNAGGVLLPEGYLRDAYARVRAAGGLCIADEVQVGFGRMGSSFWGFEQSGVMPDIITIAKPMGNGFPIGGVITSKKIADALASQGQFFSSAGGNPLSCRVGIAVLDAMRDEQLQQNAATVGERLASGFRALAETHDIVGPIHGEGLYLGVELVRDRETMEPATAEAAAICERLRELGVVVLTTSERSNVLKVKPPLTLSAESADFMVAQLDRVLTEGW</sequence>
<dbReference type="Gene3D" id="3.40.640.10">
    <property type="entry name" value="Type I PLP-dependent aspartate aminotransferase-like (Major domain)"/>
    <property type="match status" value="1"/>
</dbReference>
<evidence type="ECO:0000256" key="1">
    <source>
        <dbReference type="ARBA" id="ARBA00008954"/>
    </source>
</evidence>
<keyword evidence="2" id="KW-0663">Pyridoxal phosphate</keyword>
<dbReference type="GO" id="GO:0030170">
    <property type="term" value="F:pyridoxal phosphate binding"/>
    <property type="evidence" value="ECO:0007669"/>
    <property type="project" value="InterPro"/>
</dbReference>
<dbReference type="EMBL" id="JACCBD010000001">
    <property type="protein sequence ID" value="NYD27101.1"/>
    <property type="molecule type" value="Genomic_DNA"/>
</dbReference>
<organism evidence="4 5">
    <name type="scientific">Leucobacter aridicollis</name>
    <dbReference type="NCBI Taxonomy" id="283878"/>
    <lineage>
        <taxon>Bacteria</taxon>
        <taxon>Bacillati</taxon>
        <taxon>Actinomycetota</taxon>
        <taxon>Actinomycetes</taxon>
        <taxon>Micrococcales</taxon>
        <taxon>Microbacteriaceae</taxon>
        <taxon>Leucobacter</taxon>
    </lineage>
</organism>
<dbReference type="AlphaFoldDB" id="A0A852R0H3"/>
<name>A0A852R0H3_9MICO</name>
<dbReference type="InterPro" id="IPR011009">
    <property type="entry name" value="Kinase-like_dom_sf"/>
</dbReference>
<dbReference type="InterPro" id="IPR015422">
    <property type="entry name" value="PyrdxlP-dep_Trfase_small"/>
</dbReference>
<accession>A0A852R0H3</accession>
<dbReference type="InterPro" id="IPR015421">
    <property type="entry name" value="PyrdxlP-dep_Trfase_major"/>
</dbReference>
<evidence type="ECO:0000313" key="5">
    <source>
        <dbReference type="Proteomes" id="UP000586095"/>
    </source>
</evidence>
<dbReference type="PROSITE" id="PS00600">
    <property type="entry name" value="AA_TRANSFER_CLASS_3"/>
    <property type="match status" value="1"/>
</dbReference>
<feature type="domain" description="Aminoglycoside phosphotransferase" evidence="3">
    <location>
        <begin position="33"/>
        <end position="252"/>
    </location>
</feature>
<proteinExistence type="inferred from homology"/>
<keyword evidence="4" id="KW-0418">Kinase</keyword>
<dbReference type="GO" id="GO:0008483">
    <property type="term" value="F:transaminase activity"/>
    <property type="evidence" value="ECO:0007669"/>
    <property type="project" value="UniProtKB-KW"/>
</dbReference>
<gene>
    <name evidence="4" type="ORF">BJ960_001904</name>
</gene>
<dbReference type="Pfam" id="PF01636">
    <property type="entry name" value="APH"/>
    <property type="match status" value="1"/>
</dbReference>
<reference evidence="4 5" key="1">
    <citation type="submission" date="2020-07" db="EMBL/GenBank/DDBJ databases">
        <title>Sequencing the genomes of 1000 actinobacteria strains.</title>
        <authorList>
            <person name="Klenk H.-P."/>
        </authorList>
    </citation>
    <scope>NUCLEOTIDE SEQUENCE [LARGE SCALE GENOMIC DNA]</scope>
    <source>
        <strain evidence="4 5">DSM 17380</strain>
    </source>
</reference>
<dbReference type="InterPro" id="IPR015424">
    <property type="entry name" value="PyrdxlP-dep_Trfase"/>
</dbReference>
<dbReference type="SUPFAM" id="SSF56112">
    <property type="entry name" value="Protein kinase-like (PK-like)"/>
    <property type="match status" value="1"/>
</dbReference>
<keyword evidence="5" id="KW-1185">Reference proteome</keyword>
<keyword evidence="4" id="KW-0808">Transferase</keyword>